<dbReference type="EMBL" id="AQHN01000089">
    <property type="protein sequence ID" value="ENN84373.1"/>
    <property type="molecule type" value="Genomic_DNA"/>
</dbReference>
<dbReference type="InterPro" id="IPR001460">
    <property type="entry name" value="PCN-bd_Tpept"/>
</dbReference>
<dbReference type="OrthoDB" id="9762883at2"/>
<sequence>MDRPYVKGYSDWATIWEDKAMPRLWMEKTIVWYSQRFTEAPGAAKFQAYVRQFNYGNRDVSGNPGRHDGLAYT</sequence>
<comment type="caution">
    <text evidence="2">The sequence shown here is derived from an EMBL/GenBank/DDBJ whole genome shotgun (WGS) entry which is preliminary data.</text>
</comment>
<evidence type="ECO:0000259" key="1">
    <source>
        <dbReference type="Pfam" id="PF00905"/>
    </source>
</evidence>
<dbReference type="GO" id="GO:0008658">
    <property type="term" value="F:penicillin binding"/>
    <property type="evidence" value="ECO:0007669"/>
    <property type="project" value="InterPro"/>
</dbReference>
<dbReference type="Pfam" id="PF00905">
    <property type="entry name" value="Transpeptidase"/>
    <property type="match status" value="1"/>
</dbReference>
<accession>N6U1W3</accession>
<dbReference type="RefSeq" id="WP_004127614.1">
    <property type="nucleotide sequence ID" value="NZ_AQHN01000089.1"/>
</dbReference>
<protein>
    <recommendedName>
        <fullName evidence="1">Penicillin-binding protein transpeptidase domain-containing protein</fullName>
    </recommendedName>
</protein>
<gene>
    <name evidence="2" type="ORF">RHSP_23322</name>
</gene>
<name>N6U1W3_9HYPH</name>
<dbReference type="AlphaFoldDB" id="N6U1W3"/>
<organism evidence="2 3">
    <name type="scientific">Rhizobium freirei PRF 81</name>
    <dbReference type="NCBI Taxonomy" id="363754"/>
    <lineage>
        <taxon>Bacteria</taxon>
        <taxon>Pseudomonadati</taxon>
        <taxon>Pseudomonadota</taxon>
        <taxon>Alphaproteobacteria</taxon>
        <taxon>Hyphomicrobiales</taxon>
        <taxon>Rhizobiaceae</taxon>
        <taxon>Rhizobium/Agrobacterium group</taxon>
        <taxon>Rhizobium</taxon>
    </lineage>
</organism>
<dbReference type="Proteomes" id="UP000012429">
    <property type="component" value="Unassembled WGS sequence"/>
</dbReference>
<feature type="domain" description="Penicillin-binding protein transpeptidase" evidence="1">
    <location>
        <begin position="3"/>
        <end position="69"/>
    </location>
</feature>
<proteinExistence type="predicted"/>
<dbReference type="InterPro" id="IPR012338">
    <property type="entry name" value="Beta-lactam/transpept-like"/>
</dbReference>
<evidence type="ECO:0000313" key="2">
    <source>
        <dbReference type="EMBL" id="ENN84373.1"/>
    </source>
</evidence>
<evidence type="ECO:0000313" key="3">
    <source>
        <dbReference type="Proteomes" id="UP000012429"/>
    </source>
</evidence>
<dbReference type="Gene3D" id="3.40.710.10">
    <property type="entry name" value="DD-peptidase/beta-lactamase superfamily"/>
    <property type="match status" value="1"/>
</dbReference>
<dbReference type="PATRIC" id="fig|363754.4.peg.6218"/>
<dbReference type="STRING" id="363754.RHSP_23322"/>
<reference evidence="2 3" key="1">
    <citation type="journal article" date="2012" name="BMC Genomics">
        <title>Genomic basis of broad host range and environmental adaptability of Rhizobium tropici CIAT 899 and Rhizobium sp. PRF 81 which are used in inoculants for common bean (Phaseolus vulgaris L.).</title>
        <authorList>
            <person name="Ormeno-Orrillo E."/>
            <person name="Menna P."/>
            <person name="Almeida L.G."/>
            <person name="Ollero F.J."/>
            <person name="Nicolas M.F."/>
            <person name="Pains Rodrigues E."/>
            <person name="Shigueyoshi Nakatani A."/>
            <person name="Silva Batista J.S."/>
            <person name="Oliveira Chueire L.M."/>
            <person name="Souza R.C."/>
            <person name="Ribeiro Vasconcelos A.T."/>
            <person name="Megias M."/>
            <person name="Hungria M."/>
            <person name="Martinez-Romero E."/>
        </authorList>
    </citation>
    <scope>NUCLEOTIDE SEQUENCE [LARGE SCALE GENOMIC DNA]</scope>
    <source>
        <strain evidence="2 3">PRF 81</strain>
    </source>
</reference>
<keyword evidence="3" id="KW-1185">Reference proteome</keyword>